<dbReference type="InterPro" id="IPR024789">
    <property type="entry name" value="APC4"/>
</dbReference>
<keyword evidence="4" id="KW-0833">Ubl conjugation pathway</keyword>
<evidence type="ECO:0000259" key="7">
    <source>
        <dbReference type="Pfam" id="PF12896"/>
    </source>
</evidence>
<dbReference type="Pfam" id="PF12896">
    <property type="entry name" value="ANAPC4"/>
    <property type="match status" value="1"/>
</dbReference>
<evidence type="ECO:0000259" key="6">
    <source>
        <dbReference type="Pfam" id="PF12894"/>
    </source>
</evidence>
<dbReference type="PANTHER" id="PTHR13260:SF0">
    <property type="entry name" value="ANAPHASE-PROMOTING COMPLEX SUBUNIT 4"/>
    <property type="match status" value="1"/>
</dbReference>
<reference evidence="8" key="1">
    <citation type="submission" date="2023-11" db="EMBL/GenBank/DDBJ databases">
        <authorList>
            <person name="De Vega J J."/>
            <person name="De Vega J J."/>
        </authorList>
    </citation>
    <scope>NUCLEOTIDE SEQUENCE</scope>
</reference>
<dbReference type="GO" id="GO:0031145">
    <property type="term" value="P:anaphase-promoting complex-dependent catabolic process"/>
    <property type="evidence" value="ECO:0007669"/>
    <property type="project" value="InterPro"/>
</dbReference>
<dbReference type="Proteomes" id="UP001295794">
    <property type="component" value="Unassembled WGS sequence"/>
</dbReference>
<evidence type="ECO:0000256" key="1">
    <source>
        <dbReference type="ARBA" id="ARBA00016067"/>
    </source>
</evidence>
<proteinExistence type="predicted"/>
<dbReference type="EMBL" id="CAVNYO010000440">
    <property type="protein sequence ID" value="CAK5280536.1"/>
    <property type="molecule type" value="Genomic_DNA"/>
</dbReference>
<dbReference type="GO" id="GO:0034399">
    <property type="term" value="C:nuclear periphery"/>
    <property type="evidence" value="ECO:0007669"/>
    <property type="project" value="TreeGrafter"/>
</dbReference>
<keyword evidence="2" id="KW-0132">Cell division</keyword>
<dbReference type="SUPFAM" id="SSF50969">
    <property type="entry name" value="YVTN repeat-like/Quinoprotein amine dehydrogenase"/>
    <property type="match status" value="1"/>
</dbReference>
<evidence type="ECO:0000313" key="8">
    <source>
        <dbReference type="EMBL" id="CAK5280536.1"/>
    </source>
</evidence>
<evidence type="ECO:0000256" key="5">
    <source>
        <dbReference type="ARBA" id="ARBA00023306"/>
    </source>
</evidence>
<name>A0AAD2HR04_9AGAR</name>
<protein>
    <recommendedName>
        <fullName evidence="1">Anaphase-promoting complex subunit 4</fullName>
    </recommendedName>
</protein>
<dbReference type="InterPro" id="IPR011044">
    <property type="entry name" value="Quino_amine_DH_bsu"/>
</dbReference>
<dbReference type="GO" id="GO:0005680">
    <property type="term" value="C:anaphase-promoting complex"/>
    <property type="evidence" value="ECO:0007669"/>
    <property type="project" value="InterPro"/>
</dbReference>
<keyword evidence="3" id="KW-0498">Mitosis</keyword>
<dbReference type="Gene3D" id="2.130.10.10">
    <property type="entry name" value="YVTN repeat-like/Quinoprotein amine dehydrogenase"/>
    <property type="match status" value="1"/>
</dbReference>
<dbReference type="InterPro" id="IPR024790">
    <property type="entry name" value="APC4_long_dom"/>
</dbReference>
<feature type="domain" description="Anaphase-promoting complex subunit 4 long" evidence="7">
    <location>
        <begin position="295"/>
        <end position="497"/>
    </location>
</feature>
<dbReference type="AlphaFoldDB" id="A0AAD2HR04"/>
<organism evidence="8 9">
    <name type="scientific">Mycena citricolor</name>
    <dbReference type="NCBI Taxonomy" id="2018698"/>
    <lineage>
        <taxon>Eukaryota</taxon>
        <taxon>Fungi</taxon>
        <taxon>Dikarya</taxon>
        <taxon>Basidiomycota</taxon>
        <taxon>Agaricomycotina</taxon>
        <taxon>Agaricomycetes</taxon>
        <taxon>Agaricomycetidae</taxon>
        <taxon>Agaricales</taxon>
        <taxon>Marasmiineae</taxon>
        <taxon>Mycenaceae</taxon>
        <taxon>Mycena</taxon>
    </lineage>
</organism>
<comment type="caution">
    <text evidence="8">The sequence shown here is derived from an EMBL/GenBank/DDBJ whole genome shotgun (WGS) entry which is preliminary data.</text>
</comment>
<dbReference type="Pfam" id="PF12894">
    <property type="entry name" value="ANAPC4_WD40"/>
    <property type="match status" value="1"/>
</dbReference>
<keyword evidence="9" id="KW-1185">Reference proteome</keyword>
<sequence>MDQSFSSLASIHLPSPCRLLHSACCPDKDLLVLISRLGGRDRLSLWKIQGSKTWEVDVGAGDKGPGQIVGVAWSPDGQYIAVAHDPPRISLHSIQDGHEERSIYVPADHSNELVDIWWFPPEKGEPPKAIPDILKRNGIVPGSSHAILKTLPLLDSLQEESQKLPATDLFAFQGSQTRSEPKMAIPMLINRWPTLNSDPVVASIASPLKQTDPSNGQLDVVEEPNTGSLLAVSDSSGYVHFFLDGSYHLGAIFVGSVANIPALSKISTRPLFVSHSQISVNKDVQRTELLPRFIEMPTLEERHTRDMARLSTSARELVWYCMRAVKDMRTSWFGSDMLSGAREIGPKWIQALEKRQRDQFGQQEPNAVLDITGLLLTGRASDALADFLGSSEQMSERALQKWESSMTEALVKLRDFSEKRLAPALQRLHLVLEEVHGWSLLPRFASFQLSTPAIEACILQAGRAVFISSWLAAIARQELRRFREFLVWLRSEVATLNANNEIAQPLRHDILEVNNYLISGLIVSSIDKWFMGLLPTWSPADCGLAVGNQTLADAIEIARAAASHVGWQQTTTQRDLNHLDRNLDGLVQDLAVRCQQLFEVTAGTTSRFALVSCGRDSATSLATSSEPEIKVRERIKLGQNEEDGFEEYLAMHIPGASLHRSFLCLVHLRFARTASTTPVSAGVVLLGGIVPTELEEPLPINLEILDAEFFDDDLLVIVYRPRNMPERTVLATVGYSDLRFTSLSAEECDKIHAREDLMHWALERMQQGLLGTLAMPIKGQRDLALSRSGPVYLALNGRLGRRVACVLDAEGTSLETLDLEADGDQDEDE</sequence>
<evidence type="ECO:0000256" key="2">
    <source>
        <dbReference type="ARBA" id="ARBA00022618"/>
    </source>
</evidence>
<feature type="domain" description="Anaphase-promoting complex subunit 4-like WD40" evidence="6">
    <location>
        <begin position="25"/>
        <end position="104"/>
    </location>
</feature>
<dbReference type="GO" id="GO:0070979">
    <property type="term" value="P:protein K11-linked ubiquitination"/>
    <property type="evidence" value="ECO:0007669"/>
    <property type="project" value="TreeGrafter"/>
</dbReference>
<dbReference type="InterPro" id="IPR015943">
    <property type="entry name" value="WD40/YVTN_repeat-like_dom_sf"/>
</dbReference>
<dbReference type="PANTHER" id="PTHR13260">
    <property type="entry name" value="ANAPHASE PROMOTING COMPLEX SUBUNIT 4 APC4"/>
    <property type="match status" value="1"/>
</dbReference>
<accession>A0AAD2HR04</accession>
<dbReference type="InterPro" id="IPR024977">
    <property type="entry name" value="Apc4-like_WD40_dom"/>
</dbReference>
<dbReference type="GO" id="GO:0051301">
    <property type="term" value="P:cell division"/>
    <property type="evidence" value="ECO:0007669"/>
    <property type="project" value="UniProtKB-KW"/>
</dbReference>
<evidence type="ECO:0000256" key="4">
    <source>
        <dbReference type="ARBA" id="ARBA00022786"/>
    </source>
</evidence>
<keyword evidence="5" id="KW-0131">Cell cycle</keyword>
<evidence type="ECO:0000313" key="9">
    <source>
        <dbReference type="Proteomes" id="UP001295794"/>
    </source>
</evidence>
<gene>
    <name evidence="8" type="ORF">MYCIT1_LOCUS31032</name>
</gene>
<evidence type="ECO:0000256" key="3">
    <source>
        <dbReference type="ARBA" id="ARBA00022776"/>
    </source>
</evidence>